<accession>A0A351PNZ8</accession>
<feature type="transmembrane region" description="Helical" evidence="1">
    <location>
        <begin position="12"/>
        <end position="29"/>
    </location>
</feature>
<feature type="transmembrane region" description="Helical" evidence="1">
    <location>
        <begin position="109"/>
        <end position="130"/>
    </location>
</feature>
<keyword evidence="1" id="KW-1133">Transmembrane helix</keyword>
<evidence type="ECO:0000256" key="1">
    <source>
        <dbReference type="SAM" id="Phobius"/>
    </source>
</evidence>
<keyword evidence="1" id="KW-0472">Membrane</keyword>
<evidence type="ECO:0000313" key="3">
    <source>
        <dbReference type="Proteomes" id="UP000263489"/>
    </source>
</evidence>
<dbReference type="Proteomes" id="UP000263489">
    <property type="component" value="Unassembled WGS sequence"/>
</dbReference>
<dbReference type="AlphaFoldDB" id="A0A351PNZ8"/>
<name>A0A351PNZ8_9GAMM</name>
<gene>
    <name evidence="2" type="ORF">DC045_04980</name>
</gene>
<evidence type="ECO:0000313" key="2">
    <source>
        <dbReference type="EMBL" id="HBC33674.1"/>
    </source>
</evidence>
<dbReference type="InterPro" id="IPR047730">
    <property type="entry name" value="ABZJ_00895-like"/>
</dbReference>
<feature type="transmembrane region" description="Helical" evidence="1">
    <location>
        <begin position="67"/>
        <end position="89"/>
    </location>
</feature>
<keyword evidence="1" id="KW-0812">Transmembrane</keyword>
<organism evidence="2 3">
    <name type="scientific">Marinobacter adhaerens</name>
    <dbReference type="NCBI Taxonomy" id="1033846"/>
    <lineage>
        <taxon>Bacteria</taxon>
        <taxon>Pseudomonadati</taxon>
        <taxon>Pseudomonadota</taxon>
        <taxon>Gammaproteobacteria</taxon>
        <taxon>Pseudomonadales</taxon>
        <taxon>Marinobacteraceae</taxon>
        <taxon>Marinobacter</taxon>
    </lineage>
</organism>
<protein>
    <submittedName>
        <fullName evidence="2">Uncharacterized protein</fullName>
    </submittedName>
</protein>
<comment type="caution">
    <text evidence="2">The sequence shown here is derived from an EMBL/GenBank/DDBJ whole genome shotgun (WGS) entry which is preliminary data.</text>
</comment>
<dbReference type="NCBIfam" id="NF038216">
    <property type="entry name" value="ABZJ_00895_fam"/>
    <property type="match status" value="1"/>
</dbReference>
<reference evidence="2 3" key="1">
    <citation type="journal article" date="2018" name="Nat. Biotechnol.">
        <title>A standardized bacterial taxonomy based on genome phylogeny substantially revises the tree of life.</title>
        <authorList>
            <person name="Parks D.H."/>
            <person name="Chuvochina M."/>
            <person name="Waite D.W."/>
            <person name="Rinke C."/>
            <person name="Skarshewski A."/>
            <person name="Chaumeil P.A."/>
            <person name="Hugenholtz P."/>
        </authorList>
    </citation>
    <scope>NUCLEOTIDE SEQUENCE [LARGE SCALE GENOMIC DNA]</scope>
    <source>
        <strain evidence="2">UBA9380</strain>
    </source>
</reference>
<dbReference type="EMBL" id="DNNA01000077">
    <property type="protein sequence ID" value="HBC33674.1"/>
    <property type="molecule type" value="Genomic_DNA"/>
</dbReference>
<proteinExistence type="predicted"/>
<sequence length="144" mass="15301">MITKTILNFTGLYAALQLCIITIGEVFNIDMNSGVQIGAMIGAAYGAMAASVSAFGRAPTLRENWMMSVSVNISALVVSFISLIALLFVSADAPVIDDLMIVISELPMGLVMIGFAVAVLLQTLVCLLIFGKVARRYLTKLNPA</sequence>
<feature type="transmembrane region" description="Helical" evidence="1">
    <location>
        <begin position="35"/>
        <end position="55"/>
    </location>
</feature>